<dbReference type="Proteomes" id="UP000034616">
    <property type="component" value="Unassembled WGS sequence"/>
</dbReference>
<dbReference type="SUPFAM" id="SSF88659">
    <property type="entry name" value="Sigma3 and sigma4 domains of RNA polymerase sigma factors"/>
    <property type="match status" value="1"/>
</dbReference>
<dbReference type="InterPro" id="IPR039425">
    <property type="entry name" value="RNA_pol_sigma-70-like"/>
</dbReference>
<name>A0A0G0UE03_9BACT</name>
<feature type="domain" description="RNA polymerase sigma-70 region 2" evidence="6">
    <location>
        <begin position="54"/>
        <end position="120"/>
    </location>
</feature>
<dbReference type="Pfam" id="PF08281">
    <property type="entry name" value="Sigma70_r4_2"/>
    <property type="match status" value="1"/>
</dbReference>
<evidence type="ECO:0000256" key="1">
    <source>
        <dbReference type="ARBA" id="ARBA00010641"/>
    </source>
</evidence>
<dbReference type="NCBIfam" id="TIGR02937">
    <property type="entry name" value="sigma70-ECF"/>
    <property type="match status" value="1"/>
</dbReference>
<dbReference type="PANTHER" id="PTHR43133">
    <property type="entry name" value="RNA POLYMERASE ECF-TYPE SIGMA FACTO"/>
    <property type="match status" value="1"/>
</dbReference>
<feature type="domain" description="RNA polymerase sigma factor 70 region 4 type 2" evidence="7">
    <location>
        <begin position="152"/>
        <end position="202"/>
    </location>
</feature>
<keyword evidence="5" id="KW-0804">Transcription</keyword>
<dbReference type="InterPro" id="IPR014284">
    <property type="entry name" value="RNA_pol_sigma-70_dom"/>
</dbReference>
<evidence type="ECO:0000256" key="3">
    <source>
        <dbReference type="ARBA" id="ARBA00023082"/>
    </source>
</evidence>
<dbReference type="InterPro" id="IPR036388">
    <property type="entry name" value="WH-like_DNA-bd_sf"/>
</dbReference>
<comment type="similarity">
    <text evidence="1">Belongs to the sigma-70 factor family. ECF subfamily.</text>
</comment>
<evidence type="ECO:0000259" key="7">
    <source>
        <dbReference type="Pfam" id="PF08281"/>
    </source>
</evidence>
<evidence type="ECO:0000256" key="5">
    <source>
        <dbReference type="ARBA" id="ARBA00023163"/>
    </source>
</evidence>
<evidence type="ECO:0000313" key="8">
    <source>
        <dbReference type="EMBL" id="KKR87128.1"/>
    </source>
</evidence>
<keyword evidence="3" id="KW-0731">Sigma factor</keyword>
<evidence type="ECO:0000259" key="6">
    <source>
        <dbReference type="Pfam" id="PF04542"/>
    </source>
</evidence>
<organism evidence="8 9">
    <name type="scientific">Candidatus Uhrbacteria bacterium GW2011_GWC2_41_11</name>
    <dbReference type="NCBI Taxonomy" id="1618985"/>
    <lineage>
        <taxon>Bacteria</taxon>
        <taxon>Candidatus Uhriibacteriota</taxon>
    </lineage>
</organism>
<protein>
    <submittedName>
        <fullName evidence="8">RNA polymerase sigma factor, sigma-70 family</fullName>
    </submittedName>
</protein>
<dbReference type="GO" id="GO:0016987">
    <property type="term" value="F:sigma factor activity"/>
    <property type="evidence" value="ECO:0007669"/>
    <property type="project" value="UniProtKB-KW"/>
</dbReference>
<accession>A0A0G0UE03</accession>
<keyword evidence="4" id="KW-0238">DNA-binding</keyword>
<evidence type="ECO:0000313" key="9">
    <source>
        <dbReference type="Proteomes" id="UP000034616"/>
    </source>
</evidence>
<dbReference type="Pfam" id="PF04542">
    <property type="entry name" value="Sigma70_r2"/>
    <property type="match status" value="1"/>
</dbReference>
<dbReference type="SUPFAM" id="SSF88946">
    <property type="entry name" value="Sigma2 domain of RNA polymerase sigma factors"/>
    <property type="match status" value="1"/>
</dbReference>
<sequence>MISFPILRGFFRVLMFTAEWLGTSRTEFEKNYEVSDEVLTNRMRDGDASAFEQLYERYFQKIYTFVIRRVSRREVAEDLVSEIFLKAFAHRASFIWKTSFSAWVYRIAANTVTDHYRTRKPTEELHEEFGEGSSHDAGLEKHVDHQLLGQGLERVLEQLNVRERLAVSMKFYAECSHQEIAEALECTPNNAGVILYRALKKCESLADDSLKAMMETFFTEENEKSV</sequence>
<dbReference type="InterPro" id="IPR013324">
    <property type="entry name" value="RNA_pol_sigma_r3/r4-like"/>
</dbReference>
<dbReference type="InterPro" id="IPR013325">
    <property type="entry name" value="RNA_pol_sigma_r2"/>
</dbReference>
<dbReference type="EMBL" id="LCAH01000005">
    <property type="protein sequence ID" value="KKR87128.1"/>
    <property type="molecule type" value="Genomic_DNA"/>
</dbReference>
<dbReference type="Gene3D" id="1.10.1740.10">
    <property type="match status" value="1"/>
</dbReference>
<evidence type="ECO:0000256" key="4">
    <source>
        <dbReference type="ARBA" id="ARBA00023125"/>
    </source>
</evidence>
<comment type="caution">
    <text evidence="8">The sequence shown here is derived from an EMBL/GenBank/DDBJ whole genome shotgun (WGS) entry which is preliminary data.</text>
</comment>
<proteinExistence type="inferred from homology"/>
<dbReference type="CDD" id="cd06171">
    <property type="entry name" value="Sigma70_r4"/>
    <property type="match status" value="1"/>
</dbReference>
<dbReference type="PANTHER" id="PTHR43133:SF8">
    <property type="entry name" value="RNA POLYMERASE SIGMA FACTOR HI_1459-RELATED"/>
    <property type="match status" value="1"/>
</dbReference>
<gene>
    <name evidence="8" type="ORF">UU35_C0005G0002</name>
</gene>
<dbReference type="AlphaFoldDB" id="A0A0G0UE03"/>
<dbReference type="GO" id="GO:0006352">
    <property type="term" value="P:DNA-templated transcription initiation"/>
    <property type="evidence" value="ECO:0007669"/>
    <property type="project" value="InterPro"/>
</dbReference>
<keyword evidence="2" id="KW-0805">Transcription regulation</keyword>
<dbReference type="Gene3D" id="1.10.10.10">
    <property type="entry name" value="Winged helix-like DNA-binding domain superfamily/Winged helix DNA-binding domain"/>
    <property type="match status" value="1"/>
</dbReference>
<dbReference type="InterPro" id="IPR007627">
    <property type="entry name" value="RNA_pol_sigma70_r2"/>
</dbReference>
<reference evidence="8 9" key="1">
    <citation type="journal article" date="2015" name="Nature">
        <title>rRNA introns, odd ribosomes, and small enigmatic genomes across a large radiation of phyla.</title>
        <authorList>
            <person name="Brown C.T."/>
            <person name="Hug L.A."/>
            <person name="Thomas B.C."/>
            <person name="Sharon I."/>
            <person name="Castelle C.J."/>
            <person name="Singh A."/>
            <person name="Wilkins M.J."/>
            <person name="Williams K.H."/>
            <person name="Banfield J.F."/>
        </authorList>
    </citation>
    <scope>NUCLEOTIDE SEQUENCE [LARGE SCALE GENOMIC DNA]</scope>
</reference>
<dbReference type="GO" id="GO:0003677">
    <property type="term" value="F:DNA binding"/>
    <property type="evidence" value="ECO:0007669"/>
    <property type="project" value="UniProtKB-KW"/>
</dbReference>
<dbReference type="InterPro" id="IPR013249">
    <property type="entry name" value="RNA_pol_sigma70_r4_t2"/>
</dbReference>
<evidence type="ECO:0000256" key="2">
    <source>
        <dbReference type="ARBA" id="ARBA00023015"/>
    </source>
</evidence>